<dbReference type="EMBL" id="JAGTJJ010000021">
    <property type="protein sequence ID" value="MDC3984517.1"/>
    <property type="molecule type" value="Genomic_DNA"/>
</dbReference>
<dbReference type="SUPFAM" id="SSF48452">
    <property type="entry name" value="TPR-like"/>
    <property type="match status" value="1"/>
</dbReference>
<sequence length="322" mass="33493">MHTRAKLAALGVVCAAAAFATPARAEPTAADKATADALFTEARQLLDAGRAPEACPKLEESQRLDPAVGTALNLADCYERTNRTASAYITFEDAAALARRTGDTTRAEEAERRAQALQPKLVRLAVNVPDPNRIPGLTILRDGQPLPQAQWGTSVPVDPGEHVVEAKAPDRTPWKKTVQITTPGTVEQLAVPLLSEVELPPPPGQTAQRVAGIVVGSVGLAGLAVAGGLSIAAVTTDKESKQYCPEDPNKCYPKGVALRNEAITYADTATVVVIASGVVVATGVTLFLLAGAPKSPNKTARTWVLVPHASPQGAGLVLGGVF</sequence>
<dbReference type="AlphaFoldDB" id="A0A9X4AVN5"/>
<keyword evidence="4" id="KW-1185">Reference proteome</keyword>
<proteinExistence type="predicted"/>
<dbReference type="InterPro" id="IPR011990">
    <property type="entry name" value="TPR-like_helical_dom_sf"/>
</dbReference>
<keyword evidence="1" id="KW-1133">Transmembrane helix</keyword>
<dbReference type="Gene3D" id="1.25.40.10">
    <property type="entry name" value="Tetratricopeptide repeat domain"/>
    <property type="match status" value="1"/>
</dbReference>
<gene>
    <name evidence="3" type="ORF">KEG57_28680</name>
</gene>
<dbReference type="RefSeq" id="WP_272426566.1">
    <property type="nucleotide sequence ID" value="NZ_JAGTJJ010000021.1"/>
</dbReference>
<name>A0A9X4AVN5_9BACT</name>
<feature type="transmembrane region" description="Helical" evidence="1">
    <location>
        <begin position="269"/>
        <end position="291"/>
    </location>
</feature>
<feature type="signal peptide" evidence="2">
    <location>
        <begin position="1"/>
        <end position="25"/>
    </location>
</feature>
<keyword evidence="1" id="KW-0812">Transmembrane</keyword>
<keyword evidence="2" id="KW-0732">Signal</keyword>
<accession>A0A9X4AVN5</accession>
<evidence type="ECO:0000256" key="1">
    <source>
        <dbReference type="SAM" id="Phobius"/>
    </source>
</evidence>
<evidence type="ECO:0000313" key="4">
    <source>
        <dbReference type="Proteomes" id="UP001151081"/>
    </source>
</evidence>
<organism evidence="3 4">
    <name type="scientific">Polyangium jinanense</name>
    <dbReference type="NCBI Taxonomy" id="2829994"/>
    <lineage>
        <taxon>Bacteria</taxon>
        <taxon>Pseudomonadati</taxon>
        <taxon>Myxococcota</taxon>
        <taxon>Polyangia</taxon>
        <taxon>Polyangiales</taxon>
        <taxon>Polyangiaceae</taxon>
        <taxon>Polyangium</taxon>
    </lineage>
</organism>
<comment type="caution">
    <text evidence="3">The sequence shown here is derived from an EMBL/GenBank/DDBJ whole genome shotgun (WGS) entry which is preliminary data.</text>
</comment>
<protein>
    <submittedName>
        <fullName evidence="3">Tetratricopeptide repeat protein</fullName>
    </submittedName>
</protein>
<evidence type="ECO:0000256" key="2">
    <source>
        <dbReference type="SAM" id="SignalP"/>
    </source>
</evidence>
<keyword evidence="1" id="KW-0472">Membrane</keyword>
<reference evidence="3 4" key="1">
    <citation type="submission" date="2021-04" db="EMBL/GenBank/DDBJ databases">
        <title>Genome analysis of Polyangium sp.</title>
        <authorList>
            <person name="Li Y."/>
            <person name="Wang J."/>
        </authorList>
    </citation>
    <scope>NUCLEOTIDE SEQUENCE [LARGE SCALE GENOMIC DNA]</scope>
    <source>
        <strain evidence="3 4">SDU14</strain>
    </source>
</reference>
<evidence type="ECO:0000313" key="3">
    <source>
        <dbReference type="EMBL" id="MDC3984517.1"/>
    </source>
</evidence>
<feature type="chain" id="PRO_5040901664" evidence="2">
    <location>
        <begin position="26"/>
        <end position="322"/>
    </location>
</feature>
<dbReference type="Proteomes" id="UP001151081">
    <property type="component" value="Unassembled WGS sequence"/>
</dbReference>